<dbReference type="AlphaFoldDB" id="A0A922NFN5"/>
<feature type="compositionally biased region" description="Low complexity" evidence="8">
    <location>
        <begin position="76"/>
        <end position="89"/>
    </location>
</feature>
<keyword evidence="11" id="KW-1185">Reference proteome</keyword>
<evidence type="ECO:0000256" key="4">
    <source>
        <dbReference type="ARBA" id="ARBA00015520"/>
    </source>
</evidence>
<proteinExistence type="inferred from homology"/>
<protein>
    <recommendedName>
        <fullName evidence="4">Nucleolar protein 12</fullName>
    </recommendedName>
</protein>
<organism evidence="10 11">
    <name type="scientific">Pyrenophora tritici-repentis</name>
    <dbReference type="NCBI Taxonomy" id="45151"/>
    <lineage>
        <taxon>Eukaryota</taxon>
        <taxon>Fungi</taxon>
        <taxon>Dikarya</taxon>
        <taxon>Ascomycota</taxon>
        <taxon>Pezizomycotina</taxon>
        <taxon>Dothideomycetes</taxon>
        <taxon>Pleosporomycetidae</taxon>
        <taxon>Pleosporales</taxon>
        <taxon>Pleosporineae</taxon>
        <taxon>Pleosporaceae</taxon>
        <taxon>Pyrenophora</taxon>
    </lineage>
</organism>
<dbReference type="SMART" id="SM00360">
    <property type="entry name" value="RRM"/>
    <property type="match status" value="1"/>
</dbReference>
<evidence type="ECO:0000256" key="6">
    <source>
        <dbReference type="ARBA" id="ARBA00023242"/>
    </source>
</evidence>
<evidence type="ECO:0000256" key="5">
    <source>
        <dbReference type="ARBA" id="ARBA00022884"/>
    </source>
</evidence>
<comment type="subcellular location">
    <subcellularLocation>
        <location evidence="2">Nucleus</location>
        <location evidence="2">Nucleolus</location>
    </subcellularLocation>
</comment>
<dbReference type="OMA" id="NAYAVYT"/>
<dbReference type="GO" id="GO:0000463">
    <property type="term" value="P:maturation of LSU-rRNA from tricistronic rRNA transcript (SSU-rRNA, 5.8S rRNA, LSU-rRNA)"/>
    <property type="evidence" value="ECO:0007669"/>
    <property type="project" value="TreeGrafter"/>
</dbReference>
<accession>A0A922NFN5</accession>
<feature type="compositionally biased region" description="Basic and acidic residues" evidence="8">
    <location>
        <begin position="163"/>
        <end position="179"/>
    </location>
</feature>
<dbReference type="EMBL" id="NRDI02000006">
    <property type="protein sequence ID" value="KAI1515778.1"/>
    <property type="molecule type" value="Genomic_DNA"/>
</dbReference>
<evidence type="ECO:0000256" key="3">
    <source>
        <dbReference type="ARBA" id="ARBA00007077"/>
    </source>
</evidence>
<feature type="compositionally biased region" description="Basic and acidic residues" evidence="8">
    <location>
        <begin position="7"/>
        <end position="28"/>
    </location>
</feature>
<evidence type="ECO:0000256" key="8">
    <source>
        <dbReference type="SAM" id="MobiDB-lite"/>
    </source>
</evidence>
<name>A0A922NFN5_9PLEO</name>
<feature type="compositionally biased region" description="Acidic residues" evidence="8">
    <location>
        <begin position="188"/>
        <end position="215"/>
    </location>
</feature>
<dbReference type="SUPFAM" id="SSF54928">
    <property type="entry name" value="RNA-binding domain, RBD"/>
    <property type="match status" value="1"/>
</dbReference>
<keyword evidence="6" id="KW-0539">Nucleus</keyword>
<dbReference type="PANTHER" id="PTHR23236">
    <property type="entry name" value="EUKARYOTIC TRANSLATION INITIATION FACTOR 4B/4H"/>
    <property type="match status" value="1"/>
</dbReference>
<feature type="compositionally biased region" description="Basic and acidic residues" evidence="8">
    <location>
        <begin position="62"/>
        <end position="74"/>
    </location>
</feature>
<comment type="function">
    <text evidence="1">Involved in pre-25S rRNA processing.</text>
</comment>
<keyword evidence="5 7" id="KW-0694">RNA-binding</keyword>
<dbReference type="InterPro" id="IPR035979">
    <property type="entry name" value="RBD_domain_sf"/>
</dbReference>
<dbReference type="GO" id="GO:0019843">
    <property type="term" value="F:rRNA binding"/>
    <property type="evidence" value="ECO:0007669"/>
    <property type="project" value="TreeGrafter"/>
</dbReference>
<comment type="caution">
    <text evidence="10">The sequence shown here is derived from an EMBL/GenBank/DDBJ whole genome shotgun (WGS) entry which is preliminary data.</text>
</comment>
<evidence type="ECO:0000256" key="1">
    <source>
        <dbReference type="ARBA" id="ARBA00002475"/>
    </source>
</evidence>
<reference evidence="11" key="1">
    <citation type="journal article" date="2022" name="Microb. Genom.">
        <title>A global pangenome for the wheat fungal pathogen Pyrenophora tritici-repentis and prediction of effector protein structural homology.</title>
        <authorList>
            <person name="Moolhuijzen P.M."/>
            <person name="See P.T."/>
            <person name="Shi G."/>
            <person name="Powell H.R."/>
            <person name="Cockram J."/>
            <person name="Jorgensen L.N."/>
            <person name="Benslimane H."/>
            <person name="Strelkov S.E."/>
            <person name="Turner J."/>
            <person name="Liu Z."/>
            <person name="Moffat C.S."/>
        </authorList>
    </citation>
    <scope>NUCLEOTIDE SEQUENCE [LARGE SCALE GENOMIC DNA]</scope>
</reference>
<evidence type="ECO:0000256" key="7">
    <source>
        <dbReference type="PROSITE-ProRule" id="PRU00176"/>
    </source>
</evidence>
<dbReference type="PANTHER" id="PTHR23236:SF25">
    <property type="entry name" value="RNA-BINDING PROTEIN 34"/>
    <property type="match status" value="1"/>
</dbReference>
<feature type="compositionally biased region" description="Basic and acidic residues" evidence="8">
    <location>
        <begin position="520"/>
        <end position="529"/>
    </location>
</feature>
<dbReference type="InterPro" id="IPR000504">
    <property type="entry name" value="RRM_dom"/>
</dbReference>
<sequence>MGKSKDKRSAKTESPKKSEKADKSFIKVDKKAFDPTLASLFATSAGPVQAPPKSRYQARVQEQSKKNSNEDKVAQDANDAELSSASESLPSDDDDEEEEDDEEISDASDDASADEDKDEDEDEEEDESENEAALAKLRESALKGAQEKSKKRKRGDKEEIEDAYLRKLAREEEKEEEQRQKKRKTNEDSEDSDADSDSEDEAEEADDGEDDETEENFTIPKHESLTEATDGNASEVEKASRTVFLGNVSIECINSKPAEKALKKHLESFIPDLADNTPPHKIESIRFRSTAFGSSLPKRAAFAKKEIMEATTKSTNAYAVYTTKVAAREAVKRLNGSVLLNRHLHVDSVAHPTKVDHRRCVFVGNLPFVDDESQTPTVEGDKPKSKKPASDIEEGLWVQFAKCGKVESVRVVRDAKTRVGKGFAYVQFVDENGVEAALQLNEQKFPPMLPRKLRITRCKAEKKKDKPRGPPPSSSKSQRGNGKAGYAPKLTEEQKSLQGRARSMLGKVAKAQTKEGFVFEGHRASERQGKSGLKFKGSGGKKKGPNGRKSRSAGWKKSGGKK</sequence>
<dbReference type="Proteomes" id="UP000249757">
    <property type="component" value="Unassembled WGS sequence"/>
</dbReference>
<evidence type="ECO:0000313" key="11">
    <source>
        <dbReference type="Proteomes" id="UP000249757"/>
    </source>
</evidence>
<dbReference type="Gene3D" id="3.30.70.330">
    <property type="match status" value="2"/>
</dbReference>
<dbReference type="Pfam" id="PF00076">
    <property type="entry name" value="RRM_1"/>
    <property type="match status" value="1"/>
</dbReference>
<feature type="domain" description="RRM" evidence="9">
    <location>
        <begin position="359"/>
        <end position="460"/>
    </location>
</feature>
<dbReference type="GO" id="GO:0005730">
    <property type="term" value="C:nucleolus"/>
    <property type="evidence" value="ECO:0007669"/>
    <property type="project" value="UniProtKB-SubCell"/>
</dbReference>
<comment type="similarity">
    <text evidence="3">Belongs to the RRM RBM34 family.</text>
</comment>
<evidence type="ECO:0000256" key="2">
    <source>
        <dbReference type="ARBA" id="ARBA00004604"/>
    </source>
</evidence>
<feature type="compositionally biased region" description="Basic and acidic residues" evidence="8">
    <location>
        <begin position="458"/>
        <end position="468"/>
    </location>
</feature>
<feature type="compositionally biased region" description="Basic residues" evidence="8">
    <location>
        <begin position="539"/>
        <end position="551"/>
    </location>
</feature>
<feature type="compositionally biased region" description="Basic and acidic residues" evidence="8">
    <location>
        <begin position="136"/>
        <end position="148"/>
    </location>
</feature>
<evidence type="ECO:0000259" key="9">
    <source>
        <dbReference type="PROSITE" id="PS50102"/>
    </source>
</evidence>
<feature type="region of interest" description="Disordered" evidence="8">
    <location>
        <begin position="449"/>
        <end position="562"/>
    </location>
</feature>
<feature type="compositionally biased region" description="Acidic residues" evidence="8">
    <location>
        <begin position="90"/>
        <end position="130"/>
    </location>
</feature>
<feature type="region of interest" description="Disordered" evidence="8">
    <location>
        <begin position="1"/>
        <end position="28"/>
    </location>
</feature>
<gene>
    <name evidence="10" type="ORF">Ptr86124_005779</name>
</gene>
<feature type="region of interest" description="Disordered" evidence="8">
    <location>
        <begin position="41"/>
        <end position="236"/>
    </location>
</feature>
<dbReference type="PROSITE" id="PS50102">
    <property type="entry name" value="RRM"/>
    <property type="match status" value="1"/>
</dbReference>
<dbReference type="InterPro" id="IPR012677">
    <property type="entry name" value="Nucleotide-bd_a/b_plait_sf"/>
</dbReference>
<evidence type="ECO:0000313" key="10">
    <source>
        <dbReference type="EMBL" id="KAI1515778.1"/>
    </source>
</evidence>